<dbReference type="SUPFAM" id="SSF63825">
    <property type="entry name" value="YWTD domain"/>
    <property type="match status" value="1"/>
</dbReference>
<sequence length="1019" mass="107245">MSASCLTVCAFGAHAQTTLFQQSFGSGLGSFSSAGSVSTSSLGATMTASLLSTDGAITSSPISTVGYTGITLAFDRSTTGLDTGEAGIAEVSINGGAFTQVESTQAATTSRVTLTLPSNAANQTSVVVRFRVNANSALESYRVNNVVLAGTSGTTNPPTGATRPPIGKFATFESGHVRPMALNSTGSRLFVVNTPDNRVEVYNTSSGTPALIESIPVGLEPVSVALANDNQLWVVNHLSDSVSIVDVSTTPARVINTLLVGDEPRDIVFAGAGNKWAFITAAHRGQNAGFDPQLATPGVGRADVWVYDVANVGTRLGGQPLTRLNMFGDTLRGLAKNAAGTRVYAAVFNSGNKTTVLNEDLGNGGLTLPSPTTDAAGNTAPRNPLIVQKDANGRWMDDGDPTRGVAPRDHSSRVKINLPDYDVFTIDTSGSTPTVTARTTGVGTTLFNVAVNPSSGKVYVSNQDARNRVRFEGPGTRSTTVRGHFVESRITVIDGSNVLPRHLNKHITSYDQAVGTAAEKAASLATPLEMAITPDGSTMYVAAMGSNKLGRFSTAALEGNTFTPSASSHVTLTGGLPTGVVLDPSRNVAYVTTRGDNGVSVVNTSTFSETAHVTMYNPEPAVVKAGRKFLYDANYTSSRGDSSCSGCHIFGDIDHIAWDLGNPSESQVASPNPYNTNVPRFGRKANFHPMKGPMTTQSFRGMANHGPLHWRGDRTGQSRSSGETIEHQAFEDFNVAFTGLLGRESQLTAAEMKAFADFALEIIYPPNPITNLDNSLTTVQAAGRNVYFNTTSDTITTCNGCHTVDPSRKLFGSDGTMSIEGAQLDQDFKIPHIRNMYQKVGMFGTNSSRSLFANVGDQVKGFGYNNAGKFGTLVQFFSEDVFNALSTTQKQQLEQYVLAAPSDVNPIVGQQVTVTPANANQSDVSARLNLLVARAQITSPVPECELVAKGVISGQARGWVMNASQQFVPNKSSESAVTLSGLLSQASAASAPLTFTCVPPGNGTRIGVDRDANGTLDRD</sequence>
<name>A0ABZ0CT56_9BURK</name>
<dbReference type="InterPro" id="IPR051200">
    <property type="entry name" value="Host-pathogen_enzymatic-act"/>
</dbReference>
<dbReference type="PANTHER" id="PTHR47197">
    <property type="entry name" value="PROTEIN NIRF"/>
    <property type="match status" value="1"/>
</dbReference>
<evidence type="ECO:0000256" key="3">
    <source>
        <dbReference type="PROSITE-ProRule" id="PRU00433"/>
    </source>
</evidence>
<dbReference type="PROSITE" id="PS51007">
    <property type="entry name" value="CYTC"/>
    <property type="match status" value="1"/>
</dbReference>
<keyword evidence="6" id="KW-1185">Reference proteome</keyword>
<dbReference type="InterPro" id="IPR011048">
    <property type="entry name" value="Haem_d1_sf"/>
</dbReference>
<evidence type="ECO:0000313" key="5">
    <source>
        <dbReference type="EMBL" id="WOB06058.1"/>
    </source>
</evidence>
<evidence type="ECO:0000256" key="2">
    <source>
        <dbReference type="ARBA" id="ARBA00023004"/>
    </source>
</evidence>
<dbReference type="EMBL" id="CP136336">
    <property type="protein sequence ID" value="WOB06058.1"/>
    <property type="molecule type" value="Genomic_DNA"/>
</dbReference>
<gene>
    <name evidence="5" type="ORF">RXV79_14115</name>
</gene>
<dbReference type="Gene3D" id="2.130.10.10">
    <property type="entry name" value="YVTN repeat-like/Quinoprotein amine dehydrogenase"/>
    <property type="match status" value="2"/>
</dbReference>
<proteinExistence type="predicted"/>
<keyword evidence="2 3" id="KW-0408">Iron</keyword>
<keyword evidence="3" id="KW-0349">Heme</keyword>
<evidence type="ECO:0000259" key="4">
    <source>
        <dbReference type="PROSITE" id="PS51007"/>
    </source>
</evidence>
<keyword evidence="1 3" id="KW-0479">Metal-binding</keyword>
<dbReference type="InterPro" id="IPR009056">
    <property type="entry name" value="Cyt_c-like_dom"/>
</dbReference>
<accession>A0ABZ0CT56</accession>
<dbReference type="InterPro" id="IPR015943">
    <property type="entry name" value="WD40/YVTN_repeat-like_dom_sf"/>
</dbReference>
<protein>
    <submittedName>
        <fullName evidence="5">YncE family protein</fullName>
    </submittedName>
</protein>
<feature type="domain" description="Cytochrome c" evidence="4">
    <location>
        <begin position="778"/>
        <end position="901"/>
    </location>
</feature>
<evidence type="ECO:0000313" key="6">
    <source>
        <dbReference type="Proteomes" id="UP001303946"/>
    </source>
</evidence>
<organism evidence="5 6">
    <name type="scientific">Piscinibacter gummiphilus</name>
    <dbReference type="NCBI Taxonomy" id="946333"/>
    <lineage>
        <taxon>Bacteria</taxon>
        <taxon>Pseudomonadati</taxon>
        <taxon>Pseudomonadota</taxon>
        <taxon>Betaproteobacteria</taxon>
        <taxon>Burkholderiales</taxon>
        <taxon>Sphaerotilaceae</taxon>
        <taxon>Piscinibacter</taxon>
    </lineage>
</organism>
<evidence type="ECO:0000256" key="1">
    <source>
        <dbReference type="ARBA" id="ARBA00022723"/>
    </source>
</evidence>
<dbReference type="Proteomes" id="UP001303946">
    <property type="component" value="Chromosome"/>
</dbReference>
<reference evidence="5 6" key="1">
    <citation type="submission" date="2023-10" db="EMBL/GenBank/DDBJ databases">
        <title>Bacteria for the degradation of biodegradable plastic PBAT(Polybutylene adipate terephthalate).</title>
        <authorList>
            <person name="Weon H.-Y."/>
            <person name="Yeon J."/>
        </authorList>
    </citation>
    <scope>NUCLEOTIDE SEQUENCE [LARGE SCALE GENOMIC DNA]</scope>
    <source>
        <strain evidence="5 6">SBD 7-3</strain>
    </source>
</reference>
<dbReference type="PANTHER" id="PTHR47197:SF3">
    <property type="entry name" value="DIHYDRO-HEME D1 DEHYDROGENASE"/>
    <property type="match status" value="1"/>
</dbReference>
<dbReference type="SUPFAM" id="SSF51004">
    <property type="entry name" value="C-terminal (heme d1) domain of cytochrome cd1-nitrite reductase"/>
    <property type="match status" value="1"/>
</dbReference>
<dbReference type="RefSeq" id="WP_316698307.1">
    <property type="nucleotide sequence ID" value="NZ_CP136336.1"/>
</dbReference>